<evidence type="ECO:0000256" key="4">
    <source>
        <dbReference type="ARBA" id="ARBA00022692"/>
    </source>
</evidence>
<comment type="subcellular location">
    <subcellularLocation>
        <location evidence="2">Cytoplasmic vesicle</location>
        <location evidence="2">Secretory vesicle</location>
        <location evidence="2">Synaptic vesicle</location>
    </subcellularLocation>
    <subcellularLocation>
        <location evidence="1">Membrane</location>
        <topology evidence="1">Multi-pass membrane protein</topology>
    </subcellularLocation>
</comment>
<keyword evidence="4 10" id="KW-0812">Transmembrane</keyword>
<proteinExistence type="inferred from homology"/>
<evidence type="ECO:0000313" key="12">
    <source>
        <dbReference type="Proteomes" id="UP000250572"/>
    </source>
</evidence>
<keyword evidence="6 10" id="KW-0472">Membrane</keyword>
<dbReference type="Pfam" id="PF03208">
    <property type="entry name" value="PRA1"/>
    <property type="match status" value="1"/>
</dbReference>
<protein>
    <recommendedName>
        <fullName evidence="7">Prenylated Rab acceptor protein 1</fullName>
    </recommendedName>
    <alternativeName>
        <fullName evidence="8">PRA1 family protein 1</fullName>
    </alternativeName>
</protein>
<evidence type="ECO:0000313" key="11">
    <source>
        <dbReference type="EMBL" id="PWA24941.1"/>
    </source>
</evidence>
<dbReference type="EMBL" id="NHOQ01001373">
    <property type="protein sequence ID" value="PWA24941.1"/>
    <property type="molecule type" value="Genomic_DNA"/>
</dbReference>
<name>A0A315VPC9_GAMAF</name>
<evidence type="ECO:0000256" key="9">
    <source>
        <dbReference type="SAM" id="MobiDB-lite"/>
    </source>
</evidence>
<feature type="region of interest" description="Disordered" evidence="9">
    <location>
        <begin position="1"/>
        <end position="41"/>
    </location>
</feature>
<dbReference type="PANTHER" id="PTHR19317:SF0">
    <property type="entry name" value="PRENYLATED RAB ACCEPTOR PROTEIN 1"/>
    <property type="match status" value="1"/>
</dbReference>
<dbReference type="GO" id="GO:0008021">
    <property type="term" value="C:synaptic vesicle"/>
    <property type="evidence" value="ECO:0007669"/>
    <property type="project" value="UniProtKB-SubCell"/>
</dbReference>
<keyword evidence="5 10" id="KW-1133">Transmembrane helix</keyword>
<dbReference type="InterPro" id="IPR004895">
    <property type="entry name" value="Prenylated_rab_accept_PRA1"/>
</dbReference>
<evidence type="ECO:0000256" key="10">
    <source>
        <dbReference type="SAM" id="Phobius"/>
    </source>
</evidence>
<evidence type="ECO:0000256" key="6">
    <source>
        <dbReference type="ARBA" id="ARBA00023136"/>
    </source>
</evidence>
<dbReference type="AlphaFoldDB" id="A0A315VPC9"/>
<evidence type="ECO:0000256" key="7">
    <source>
        <dbReference type="ARBA" id="ARBA00039293"/>
    </source>
</evidence>
<dbReference type="STRING" id="33528.ENSGAFP00000032124"/>
<evidence type="ECO:0000256" key="2">
    <source>
        <dbReference type="ARBA" id="ARBA00004234"/>
    </source>
</evidence>
<feature type="compositionally biased region" description="Basic and acidic residues" evidence="9">
    <location>
        <begin position="14"/>
        <end position="39"/>
    </location>
</feature>
<dbReference type="GO" id="GO:0005794">
    <property type="term" value="C:Golgi apparatus"/>
    <property type="evidence" value="ECO:0007669"/>
    <property type="project" value="TreeGrafter"/>
</dbReference>
<evidence type="ECO:0000256" key="5">
    <source>
        <dbReference type="ARBA" id="ARBA00022989"/>
    </source>
</evidence>
<feature type="transmembrane region" description="Helical" evidence="10">
    <location>
        <begin position="431"/>
        <end position="463"/>
    </location>
</feature>
<sequence>MQSRQKDSTPFVRGAKEQGRTQERGSEGELRTEQNKGVEKLPVLPSVNVSIPATRAACLDKRRDGERVKLGERRRGSGFHSDSEAVMLPRRKRRVRESEEEERRKRRRSAVSMLKILTFIFSESLASLCAPTVTGGHRLPGSQQPAALLVVVLVNADQEADALRAGGRPQGVRDEDTLQGLQQSPAQIVGPEGLQVVQLCELDVADDGAQVSGAQQGTGPAEQLELTLQRLTLMTQVLESKYLKTQSLCHYLNAAVIRWALTVSMPSAAVDLELHQSPLNRLQQVQLSSPLGQEGVVQECSKTLEAKYKSSFLLTPSSSADWWSRRFQMSSGAPKGENCLVDMDSKAGDLFGAEHAHPTGTGGNGATGVLAKLWLPKGLSVSVAKEWFDRRRMSIRPWASFVDQRKFSKPRNFGELCQRVMKNVEVYNSNYTFIFLGLILYCIISSPMLLIALAVFAGAFYIIHLKSLESKLVVLGKELTVPHQMSLAGAISLPVFWLAGAGAAVFWVLGATLFVIGSHAAFRQLEGTDLDELLMEPHNQRTPCTGCHGNNLGGPQPDIHPSTGTLAYTLRQKPSDRYSIIRRGGGEEGERVGSRTAVVATAVIPVQSDAQKSTGQETIFSQDDKVAEEASQSLDHSWRQTVPKSMQRIVMVPRGRGMLAMMKNRKGSRRVIHTITCHSDNGTLRQMEK</sequence>
<dbReference type="GO" id="GO:0016020">
    <property type="term" value="C:membrane"/>
    <property type="evidence" value="ECO:0007669"/>
    <property type="project" value="UniProtKB-SubCell"/>
</dbReference>
<evidence type="ECO:0000256" key="3">
    <source>
        <dbReference type="ARBA" id="ARBA00006483"/>
    </source>
</evidence>
<evidence type="ECO:0000256" key="8">
    <source>
        <dbReference type="ARBA" id="ARBA00043113"/>
    </source>
</evidence>
<evidence type="ECO:0000256" key="1">
    <source>
        <dbReference type="ARBA" id="ARBA00004141"/>
    </source>
</evidence>
<comment type="caution">
    <text evidence="11">The sequence shown here is derived from an EMBL/GenBank/DDBJ whole genome shotgun (WGS) entry which is preliminary data.</text>
</comment>
<feature type="non-terminal residue" evidence="11">
    <location>
        <position position="689"/>
    </location>
</feature>
<comment type="similarity">
    <text evidence="3">Belongs to the PRA1 family.</text>
</comment>
<feature type="transmembrane region" description="Helical" evidence="10">
    <location>
        <begin position="495"/>
        <end position="516"/>
    </location>
</feature>
<feature type="region of interest" description="Disordered" evidence="9">
    <location>
        <begin position="68"/>
        <end position="107"/>
    </location>
</feature>
<dbReference type="Proteomes" id="UP000250572">
    <property type="component" value="Unassembled WGS sequence"/>
</dbReference>
<gene>
    <name evidence="11" type="ORF">CCH79_00015436</name>
</gene>
<keyword evidence="12" id="KW-1185">Reference proteome</keyword>
<organism evidence="11 12">
    <name type="scientific">Gambusia affinis</name>
    <name type="common">Western mosquitofish</name>
    <name type="synonym">Heterandria affinis</name>
    <dbReference type="NCBI Taxonomy" id="33528"/>
    <lineage>
        <taxon>Eukaryota</taxon>
        <taxon>Metazoa</taxon>
        <taxon>Chordata</taxon>
        <taxon>Craniata</taxon>
        <taxon>Vertebrata</taxon>
        <taxon>Euteleostomi</taxon>
        <taxon>Actinopterygii</taxon>
        <taxon>Neopterygii</taxon>
        <taxon>Teleostei</taxon>
        <taxon>Neoteleostei</taxon>
        <taxon>Acanthomorphata</taxon>
        <taxon>Ovalentaria</taxon>
        <taxon>Atherinomorphae</taxon>
        <taxon>Cyprinodontiformes</taxon>
        <taxon>Poeciliidae</taxon>
        <taxon>Poeciliinae</taxon>
        <taxon>Gambusia</taxon>
    </lineage>
</organism>
<accession>A0A315VPC9</accession>
<reference evidence="11 12" key="1">
    <citation type="journal article" date="2018" name="G3 (Bethesda)">
        <title>A High-Quality Reference Genome for the Invasive Mosquitofish Gambusia affinis Using a Chicago Library.</title>
        <authorList>
            <person name="Hoffberg S.L."/>
            <person name="Troendle N.J."/>
            <person name="Glenn T.C."/>
            <person name="Mahmud O."/>
            <person name="Louha S."/>
            <person name="Chalopin D."/>
            <person name="Bennetzen J.L."/>
            <person name="Mauricio R."/>
        </authorList>
    </citation>
    <scope>NUCLEOTIDE SEQUENCE [LARGE SCALE GENOMIC DNA]</scope>
    <source>
        <strain evidence="11">NE01/NJP1002.9</strain>
        <tissue evidence="11">Muscle</tissue>
    </source>
</reference>
<dbReference type="PANTHER" id="PTHR19317">
    <property type="entry name" value="PRENYLATED RAB ACCEPTOR 1-RELATED"/>
    <property type="match status" value="1"/>
</dbReference>